<evidence type="ECO:0008006" key="4">
    <source>
        <dbReference type="Google" id="ProtNLM"/>
    </source>
</evidence>
<dbReference type="Gene3D" id="2.40.70.10">
    <property type="entry name" value="Acid Proteases"/>
    <property type="match status" value="1"/>
</dbReference>
<comment type="caution">
    <text evidence="2">The sequence shown here is derived from an EMBL/GenBank/DDBJ whole genome shotgun (WGS) entry which is preliminary data.</text>
</comment>
<gene>
    <name evidence="2" type="ORF">DY000_02020308</name>
</gene>
<feature type="compositionally biased region" description="Polar residues" evidence="1">
    <location>
        <begin position="1"/>
        <end position="14"/>
    </location>
</feature>
<proteinExistence type="predicted"/>
<name>A0ABQ7EGI6_BRACR</name>
<dbReference type="PANTHER" id="PTHR33067">
    <property type="entry name" value="RNA-DIRECTED DNA POLYMERASE-RELATED"/>
    <property type="match status" value="1"/>
</dbReference>
<dbReference type="Pfam" id="PF13975">
    <property type="entry name" value="gag-asp_proteas"/>
    <property type="match status" value="1"/>
</dbReference>
<dbReference type="InterPro" id="IPR021109">
    <property type="entry name" value="Peptidase_aspartic_dom_sf"/>
</dbReference>
<organism evidence="2 3">
    <name type="scientific">Brassica cretica</name>
    <name type="common">Mustard</name>
    <dbReference type="NCBI Taxonomy" id="69181"/>
    <lineage>
        <taxon>Eukaryota</taxon>
        <taxon>Viridiplantae</taxon>
        <taxon>Streptophyta</taxon>
        <taxon>Embryophyta</taxon>
        <taxon>Tracheophyta</taxon>
        <taxon>Spermatophyta</taxon>
        <taxon>Magnoliopsida</taxon>
        <taxon>eudicotyledons</taxon>
        <taxon>Gunneridae</taxon>
        <taxon>Pentapetalae</taxon>
        <taxon>rosids</taxon>
        <taxon>malvids</taxon>
        <taxon>Brassicales</taxon>
        <taxon>Brassicaceae</taxon>
        <taxon>Brassiceae</taxon>
        <taxon>Brassica</taxon>
    </lineage>
</organism>
<dbReference type="SUPFAM" id="SSF50630">
    <property type="entry name" value="Acid proteases"/>
    <property type="match status" value="1"/>
</dbReference>
<evidence type="ECO:0000256" key="1">
    <source>
        <dbReference type="SAM" id="MobiDB-lite"/>
    </source>
</evidence>
<protein>
    <recommendedName>
        <fullName evidence="4">Peptidase A2 domain-containing protein</fullName>
    </recommendedName>
</protein>
<feature type="region of interest" description="Disordered" evidence="1">
    <location>
        <begin position="519"/>
        <end position="551"/>
    </location>
</feature>
<dbReference type="CDD" id="cd00303">
    <property type="entry name" value="retropepsin_like"/>
    <property type="match status" value="1"/>
</dbReference>
<evidence type="ECO:0000313" key="3">
    <source>
        <dbReference type="Proteomes" id="UP000266723"/>
    </source>
</evidence>
<feature type="compositionally biased region" description="Polar residues" evidence="1">
    <location>
        <begin position="536"/>
        <end position="550"/>
    </location>
</feature>
<feature type="region of interest" description="Disordered" evidence="1">
    <location>
        <begin position="1"/>
        <end position="20"/>
    </location>
</feature>
<reference evidence="2 3" key="1">
    <citation type="journal article" date="2020" name="BMC Genomics">
        <title>Intraspecific diversification of the crop wild relative Brassica cretica Lam. using demographic model selection.</title>
        <authorList>
            <person name="Kioukis A."/>
            <person name="Michalopoulou V.A."/>
            <person name="Briers L."/>
            <person name="Pirintsos S."/>
            <person name="Studholme D.J."/>
            <person name="Pavlidis P."/>
            <person name="Sarris P.F."/>
        </authorList>
    </citation>
    <scope>NUCLEOTIDE SEQUENCE [LARGE SCALE GENOMIC DNA]</scope>
    <source>
        <strain evidence="3">cv. PFS-1207/04</strain>
    </source>
</reference>
<dbReference type="Proteomes" id="UP000266723">
    <property type="component" value="Unassembled WGS sequence"/>
</dbReference>
<evidence type="ECO:0000313" key="2">
    <source>
        <dbReference type="EMBL" id="KAF3596177.1"/>
    </source>
</evidence>
<keyword evidence="3" id="KW-1185">Reference proteome</keyword>
<accession>A0ABQ7EGI6</accession>
<feature type="compositionally biased region" description="Polar residues" evidence="1">
    <location>
        <begin position="519"/>
        <end position="529"/>
    </location>
</feature>
<sequence>MPSSTRSNKETQLLFSPDPASLECSIRKEARSSSIDNTTYSSIDFCQPPSTQTLVPWTDSRSPLSNEDTHLPSTDIFHPTSIDTTILTSIDTEPRDMVTTLILVRDDRGSLHDQEGHLGNAAGGAVRREGALTKGVEDDVIRHHMNAIFEDDFWQVVKEEKLQEGDFKVEKVIQNRSTSSPGHRSTTPMESTASCKAVRIMTHEDFAAKHPHPPSPVYVNIDRHSPSIDNRRPSSIDNLKRLSIDEHVLRNPPETIRTPSDDGLDPMEIDRVPKGRTLRKRKKKVAKHLKRGANEKEKESFQKRVFRIPLDKPFGEAYYTHRLWMFFRETRETEEDIRRIFCEAREKMRMRITLKKKSDPGQFAIPCTVKGTEFPHVLCDTGASVSILHMVMADHLGLQVQPSQELFTFVDCSQRNSGGIVRDLEVQIGNALVPVDFHVLDNKLNWNSSLLLRRAFLSTMGAVCNFQTNQLCLTLIDPNAHYDPIPVKKPQTTSRRINDLGIIAACHCGAEYETEDSASIETHTATSIDSAHRKSTNTPQEESVDSSQGELENEYYMPTMATHTMHIEAYDEDYEEERAIEKRAHIAEEDRLLHHSSWKRKSPSIDGYGSTSIDTQPHQPNHLRESTDNAYFPSIDTNVDATRDGDYSIGSWADNRYHESYAVETAYRDQEDYELKEGFTYEELLNMHRRDETDQNRAAAAWERTRFSHPIDRESRPSIDTNHKSDNQYQTPYEFGIFRDPYARTIDGRTLRVSREDIADILQTANGADNLFIHQRNIPEHQQKESYDTASSIDKIFKQRTRHPTQPSIDVDIPTSVDRRPEFGRRAFSLLGTRRFYWEEKDEYGIYRDDQGYARDLDGHTISVHNRDIIRLLERASTDEPSYICLPEHASLFTQTKLVPEIYTKDKLNECSMESVENKRRTKKPSR</sequence>
<dbReference type="PANTHER" id="PTHR33067:SF31">
    <property type="entry name" value="RNA-DIRECTED DNA POLYMERASE"/>
    <property type="match status" value="1"/>
</dbReference>
<dbReference type="EMBL" id="QGKV02000299">
    <property type="protein sequence ID" value="KAF3596177.1"/>
    <property type="molecule type" value="Genomic_DNA"/>
</dbReference>